<dbReference type="OrthoDB" id="5513217at2"/>
<reference evidence="3 4" key="1">
    <citation type="submission" date="2019-03" db="EMBL/GenBank/DDBJ databases">
        <title>Genomic Encyclopedia of Archaeal and Bacterial Type Strains, Phase II (KMG-II): from individual species to whole genera.</title>
        <authorList>
            <person name="Goeker M."/>
        </authorList>
    </citation>
    <scope>NUCLEOTIDE SEQUENCE [LARGE SCALE GENOMIC DNA]</scope>
    <source>
        <strain evidence="3 4">DSM 22554</strain>
    </source>
</reference>
<comment type="caution">
    <text evidence="3">The sequence shown here is derived from an EMBL/GenBank/DDBJ whole genome shotgun (WGS) entry which is preliminary data.</text>
</comment>
<feature type="chain" id="PRO_5020423742" evidence="1">
    <location>
        <begin position="19"/>
        <end position="205"/>
    </location>
</feature>
<dbReference type="Pfam" id="PF11827">
    <property type="entry name" value="DUF3347"/>
    <property type="match status" value="1"/>
</dbReference>
<evidence type="ECO:0000313" key="4">
    <source>
        <dbReference type="Proteomes" id="UP000294616"/>
    </source>
</evidence>
<evidence type="ECO:0000256" key="1">
    <source>
        <dbReference type="SAM" id="SignalP"/>
    </source>
</evidence>
<protein>
    <submittedName>
        <fullName evidence="3">Uncharacterized protein DUF3347</fullName>
    </submittedName>
</protein>
<dbReference type="Proteomes" id="UP000294616">
    <property type="component" value="Unassembled WGS sequence"/>
</dbReference>
<evidence type="ECO:0000313" key="3">
    <source>
        <dbReference type="EMBL" id="TCK85721.1"/>
    </source>
</evidence>
<feature type="signal peptide" evidence="1">
    <location>
        <begin position="1"/>
        <end position="18"/>
    </location>
</feature>
<organism evidence="3 4">
    <name type="scientific">Albibacterium bauzanense</name>
    <dbReference type="NCBI Taxonomy" id="653929"/>
    <lineage>
        <taxon>Bacteria</taxon>
        <taxon>Pseudomonadati</taxon>
        <taxon>Bacteroidota</taxon>
        <taxon>Sphingobacteriia</taxon>
        <taxon>Sphingobacteriales</taxon>
        <taxon>Sphingobacteriaceae</taxon>
        <taxon>Albibacterium</taxon>
    </lineage>
</organism>
<dbReference type="EMBL" id="SMGO01000001">
    <property type="protein sequence ID" value="TCK85721.1"/>
    <property type="molecule type" value="Genomic_DNA"/>
</dbReference>
<dbReference type="InterPro" id="IPR021782">
    <property type="entry name" value="DUF3347"/>
</dbReference>
<gene>
    <name evidence="3" type="ORF">C8N28_1033</name>
</gene>
<sequence>MKTIFLSSIAIIALGISACNNTPQNATSTAATETHVESDHTEHVAVKDADLKAITPLFSDLSPEVSSSIKQIVDYYINVSTALGKDDNKAAASGGMALSELINHVDKSAFSEEQKNMYVKSENALKEHATAIATNVNNIEVQRESFEKMSEDVYALVKTFGAGRKLYKAHCPMVDANWLTEKNEIKNPYYGESMLNCGSIDELVM</sequence>
<dbReference type="AlphaFoldDB" id="A0A4V2PYE2"/>
<feature type="domain" description="DUF3347" evidence="2">
    <location>
        <begin position="72"/>
        <end position="164"/>
    </location>
</feature>
<evidence type="ECO:0000259" key="2">
    <source>
        <dbReference type="Pfam" id="PF11827"/>
    </source>
</evidence>
<dbReference type="PROSITE" id="PS51257">
    <property type="entry name" value="PROKAR_LIPOPROTEIN"/>
    <property type="match status" value="1"/>
</dbReference>
<dbReference type="RefSeq" id="WP_132222147.1">
    <property type="nucleotide sequence ID" value="NZ_SMGO01000001.1"/>
</dbReference>
<proteinExistence type="predicted"/>
<accession>A0A4V2PYE2</accession>
<keyword evidence="1" id="KW-0732">Signal</keyword>
<name>A0A4V2PYE2_9SPHI</name>
<keyword evidence="4" id="KW-1185">Reference proteome</keyword>